<protein>
    <recommendedName>
        <fullName evidence="3">Transposase</fullName>
    </recommendedName>
</protein>
<dbReference type="Proteomes" id="UP000631653">
    <property type="component" value="Unassembled WGS sequence"/>
</dbReference>
<accession>A0ABX0K170</accession>
<name>A0ABX0K170_9PROT</name>
<keyword evidence="2" id="KW-1185">Reference proteome</keyword>
<comment type="caution">
    <text evidence="1">The sequence shown here is derived from an EMBL/GenBank/DDBJ whole genome shotgun (WGS) entry which is preliminary data.</text>
</comment>
<proteinExistence type="predicted"/>
<dbReference type="RefSeq" id="WP_173569701.1">
    <property type="nucleotide sequence ID" value="NZ_WOSY01000005.1"/>
</dbReference>
<organism evidence="1 2">
    <name type="scientific">Acetobacter conturbans</name>
    <dbReference type="NCBI Taxonomy" id="1737472"/>
    <lineage>
        <taxon>Bacteria</taxon>
        <taxon>Pseudomonadati</taxon>
        <taxon>Pseudomonadota</taxon>
        <taxon>Alphaproteobacteria</taxon>
        <taxon>Acetobacterales</taxon>
        <taxon>Acetobacteraceae</taxon>
        <taxon>Acetobacter</taxon>
    </lineage>
</organism>
<sequence length="60" mass="6607">MAGDVGHGDAEGKGKSAFVKWRQTTCAMSGARVLTCRCRSIVFNDEAGQSMVRMLRRQED</sequence>
<evidence type="ECO:0000313" key="2">
    <source>
        <dbReference type="Proteomes" id="UP000631653"/>
    </source>
</evidence>
<dbReference type="EMBL" id="WOSY01000005">
    <property type="protein sequence ID" value="NHN88420.1"/>
    <property type="molecule type" value="Genomic_DNA"/>
</dbReference>
<evidence type="ECO:0008006" key="3">
    <source>
        <dbReference type="Google" id="ProtNLM"/>
    </source>
</evidence>
<gene>
    <name evidence="1" type="ORF">GOB81_07225</name>
</gene>
<evidence type="ECO:0000313" key="1">
    <source>
        <dbReference type="EMBL" id="NHN88420.1"/>
    </source>
</evidence>
<reference evidence="1 2" key="1">
    <citation type="journal article" date="2020" name="Int. J. Syst. Evol. Microbiol.">
        <title>Novel acetic acid bacteria from cider fermentations: Acetobacter conturbans sp. nov. and Acetobacter fallax sp. nov.</title>
        <authorList>
            <person name="Sombolestani A.S."/>
            <person name="Cleenwerck I."/>
            <person name="Cnockaert M."/>
            <person name="Borremans W."/>
            <person name="Wieme A.D."/>
            <person name="De Vuyst L."/>
            <person name="Vandamme P."/>
        </authorList>
    </citation>
    <scope>NUCLEOTIDE SEQUENCE [LARGE SCALE GENOMIC DNA]</scope>
    <source>
        <strain evidence="1 2">LMG 1627</strain>
    </source>
</reference>